<keyword evidence="2" id="KW-1185">Reference proteome</keyword>
<evidence type="ECO:0000313" key="1">
    <source>
        <dbReference type="EMBL" id="MCI25654.1"/>
    </source>
</evidence>
<sequence length="96" mass="10732">MSLEVFREEGIWDLVFSENFFYFESASEETAGQIFAYNQKSEFLSASSSTIDTPEVNGVNSLQMEIMSFVEFAATSNGNTHNMVGTSPSPRTYIFS</sequence>
<dbReference type="AlphaFoldDB" id="A0A392QP65"/>
<dbReference type="Proteomes" id="UP000265520">
    <property type="component" value="Unassembled WGS sequence"/>
</dbReference>
<comment type="caution">
    <text evidence="1">The sequence shown here is derived from an EMBL/GenBank/DDBJ whole genome shotgun (WGS) entry which is preliminary data.</text>
</comment>
<protein>
    <submittedName>
        <fullName evidence="1">Putative BEACH domain LvsC-like protein</fullName>
    </submittedName>
</protein>
<proteinExistence type="predicted"/>
<dbReference type="EMBL" id="LXQA010148501">
    <property type="protein sequence ID" value="MCI25654.1"/>
    <property type="molecule type" value="Genomic_DNA"/>
</dbReference>
<name>A0A392QP65_9FABA</name>
<accession>A0A392QP65</accession>
<organism evidence="1 2">
    <name type="scientific">Trifolium medium</name>
    <dbReference type="NCBI Taxonomy" id="97028"/>
    <lineage>
        <taxon>Eukaryota</taxon>
        <taxon>Viridiplantae</taxon>
        <taxon>Streptophyta</taxon>
        <taxon>Embryophyta</taxon>
        <taxon>Tracheophyta</taxon>
        <taxon>Spermatophyta</taxon>
        <taxon>Magnoliopsida</taxon>
        <taxon>eudicotyledons</taxon>
        <taxon>Gunneridae</taxon>
        <taxon>Pentapetalae</taxon>
        <taxon>rosids</taxon>
        <taxon>fabids</taxon>
        <taxon>Fabales</taxon>
        <taxon>Fabaceae</taxon>
        <taxon>Papilionoideae</taxon>
        <taxon>50 kb inversion clade</taxon>
        <taxon>NPAAA clade</taxon>
        <taxon>Hologalegina</taxon>
        <taxon>IRL clade</taxon>
        <taxon>Trifolieae</taxon>
        <taxon>Trifolium</taxon>
    </lineage>
</organism>
<evidence type="ECO:0000313" key="2">
    <source>
        <dbReference type="Proteomes" id="UP000265520"/>
    </source>
</evidence>
<reference evidence="1 2" key="1">
    <citation type="journal article" date="2018" name="Front. Plant Sci.">
        <title>Red Clover (Trifolium pratense) and Zigzag Clover (T. medium) - A Picture of Genomic Similarities and Differences.</title>
        <authorList>
            <person name="Dluhosova J."/>
            <person name="Istvanek J."/>
            <person name="Nedelnik J."/>
            <person name="Repkova J."/>
        </authorList>
    </citation>
    <scope>NUCLEOTIDE SEQUENCE [LARGE SCALE GENOMIC DNA]</scope>
    <source>
        <strain evidence="2">cv. 10/8</strain>
        <tissue evidence="1">Leaf</tissue>
    </source>
</reference>